<evidence type="ECO:0000259" key="9">
    <source>
        <dbReference type="Pfam" id="PF25198"/>
    </source>
</evidence>
<proteinExistence type="inferred from homology"/>
<feature type="domain" description="Spore germination GerAC-like C-terminal" evidence="8">
    <location>
        <begin position="201"/>
        <end position="368"/>
    </location>
</feature>
<evidence type="ECO:0000256" key="1">
    <source>
        <dbReference type="ARBA" id="ARBA00004635"/>
    </source>
</evidence>
<name>A0ABW2K1J2_9BACI</name>
<dbReference type="PROSITE" id="PS51257">
    <property type="entry name" value="PROKAR_LIPOPROTEIN"/>
    <property type="match status" value="1"/>
</dbReference>
<dbReference type="NCBIfam" id="TIGR02887">
    <property type="entry name" value="spore_ger_x_C"/>
    <property type="match status" value="1"/>
</dbReference>
<dbReference type="Pfam" id="PF25198">
    <property type="entry name" value="Spore_GerAC_N"/>
    <property type="match status" value="1"/>
</dbReference>
<evidence type="ECO:0000256" key="6">
    <source>
        <dbReference type="ARBA" id="ARBA00023139"/>
    </source>
</evidence>
<evidence type="ECO:0000313" key="11">
    <source>
        <dbReference type="Proteomes" id="UP001596494"/>
    </source>
</evidence>
<reference evidence="11" key="1">
    <citation type="journal article" date="2019" name="Int. J. Syst. Evol. Microbiol.">
        <title>The Global Catalogue of Microorganisms (GCM) 10K type strain sequencing project: providing services to taxonomists for standard genome sequencing and annotation.</title>
        <authorList>
            <consortium name="The Broad Institute Genomics Platform"/>
            <consortium name="The Broad Institute Genome Sequencing Center for Infectious Disease"/>
            <person name="Wu L."/>
            <person name="Ma J."/>
        </authorList>
    </citation>
    <scope>NUCLEOTIDE SEQUENCE [LARGE SCALE GENOMIC DNA]</scope>
    <source>
        <strain evidence="11">CCUG 73951</strain>
    </source>
</reference>
<dbReference type="PANTHER" id="PTHR35789">
    <property type="entry name" value="SPORE GERMINATION PROTEIN B3"/>
    <property type="match status" value="1"/>
</dbReference>
<keyword evidence="5" id="KW-0472">Membrane</keyword>
<feature type="domain" description="Spore germination protein N-terminal" evidence="9">
    <location>
        <begin position="20"/>
        <end position="190"/>
    </location>
</feature>
<evidence type="ECO:0000256" key="5">
    <source>
        <dbReference type="ARBA" id="ARBA00023136"/>
    </source>
</evidence>
<dbReference type="InterPro" id="IPR057336">
    <property type="entry name" value="GerAC_N"/>
</dbReference>
<dbReference type="InterPro" id="IPR038501">
    <property type="entry name" value="Spore_GerAC_C_sf"/>
</dbReference>
<protein>
    <submittedName>
        <fullName evidence="10">Ger(X)C family spore germination protein</fullName>
    </submittedName>
</protein>
<dbReference type="PANTHER" id="PTHR35789:SF1">
    <property type="entry name" value="SPORE GERMINATION PROTEIN B3"/>
    <property type="match status" value="1"/>
</dbReference>
<dbReference type="Pfam" id="PF05504">
    <property type="entry name" value="Spore_GerAC"/>
    <property type="match status" value="1"/>
</dbReference>
<evidence type="ECO:0000259" key="8">
    <source>
        <dbReference type="Pfam" id="PF05504"/>
    </source>
</evidence>
<keyword evidence="11" id="KW-1185">Reference proteome</keyword>
<dbReference type="Gene3D" id="3.30.300.210">
    <property type="entry name" value="Nutrient germinant receptor protein C, domain 3"/>
    <property type="match status" value="1"/>
</dbReference>
<evidence type="ECO:0000256" key="2">
    <source>
        <dbReference type="ARBA" id="ARBA00007886"/>
    </source>
</evidence>
<comment type="subcellular location">
    <subcellularLocation>
        <location evidence="1">Membrane</location>
        <topology evidence="1">Lipid-anchor</topology>
    </subcellularLocation>
</comment>
<organism evidence="10 11">
    <name type="scientific">Halobacillus campisalis</name>
    <dbReference type="NCBI Taxonomy" id="435909"/>
    <lineage>
        <taxon>Bacteria</taxon>
        <taxon>Bacillati</taxon>
        <taxon>Bacillota</taxon>
        <taxon>Bacilli</taxon>
        <taxon>Bacillales</taxon>
        <taxon>Bacillaceae</taxon>
        <taxon>Halobacillus</taxon>
    </lineage>
</organism>
<evidence type="ECO:0000256" key="4">
    <source>
        <dbReference type="ARBA" id="ARBA00022729"/>
    </source>
</evidence>
<dbReference type="InterPro" id="IPR008844">
    <property type="entry name" value="Spore_GerAC-like"/>
</dbReference>
<gene>
    <name evidence="10" type="ORF">ACFQMN_04345</name>
</gene>
<keyword evidence="3" id="KW-0309">Germination</keyword>
<comment type="similarity">
    <text evidence="2">Belongs to the GerABKC lipoprotein family.</text>
</comment>
<sequence>MKRFIICILCTLVILTGCWDQNQFKNIKLTLTIGYDKAEEGKIYETVSIPTVKGSEGVVEETVQVLSSDARTPLDARDKIDQMISQSFNPSKVEVVLIGEELAKSDIYPLLDNFYRNPSSNLNAQLAIVEGTAKEAINFRSTGDTKISEYIGGLLKAATSSTHAHGHNMQMLWGEMIEEGEDFALPLLKVDEESNVIKFDGLGLMHEDYYTGIKIPPEQSTLLLLMQGNKGNVARMTRKVRDDQPTPILEYITFQVMDFDRKLKIRPEGDEVNVDMTLNLNVTVTEYPHDHLVDEKIIEKLNKDLSNVLTEEASEVFNITKEGNSDVFSIGRMLKAYHPEVWKEMDWAEDYKDVTFNPKVNVTIQNHGIIN</sequence>
<keyword evidence="7" id="KW-0449">Lipoprotein</keyword>
<keyword evidence="6" id="KW-0564">Palmitate</keyword>
<keyword evidence="4" id="KW-0732">Signal</keyword>
<evidence type="ECO:0000256" key="3">
    <source>
        <dbReference type="ARBA" id="ARBA00022544"/>
    </source>
</evidence>
<dbReference type="Proteomes" id="UP001596494">
    <property type="component" value="Unassembled WGS sequence"/>
</dbReference>
<dbReference type="EMBL" id="JBHTBY010000003">
    <property type="protein sequence ID" value="MFC7320097.1"/>
    <property type="molecule type" value="Genomic_DNA"/>
</dbReference>
<evidence type="ECO:0000313" key="10">
    <source>
        <dbReference type="EMBL" id="MFC7320097.1"/>
    </source>
</evidence>
<dbReference type="InterPro" id="IPR046953">
    <property type="entry name" value="Spore_GerAC-like_C"/>
</dbReference>
<comment type="caution">
    <text evidence="10">The sequence shown here is derived from an EMBL/GenBank/DDBJ whole genome shotgun (WGS) entry which is preliminary data.</text>
</comment>
<accession>A0ABW2K1J2</accession>
<dbReference type="RefSeq" id="WP_289216752.1">
    <property type="nucleotide sequence ID" value="NZ_JAPVRC010000008.1"/>
</dbReference>
<evidence type="ECO:0000256" key="7">
    <source>
        <dbReference type="ARBA" id="ARBA00023288"/>
    </source>
</evidence>